<evidence type="ECO:0000313" key="2">
    <source>
        <dbReference type="EMBL" id="AIQ58026.1"/>
    </source>
</evidence>
<dbReference type="OrthoDB" id="9759601at2"/>
<dbReference type="InterPro" id="IPR037522">
    <property type="entry name" value="HD_GYP_dom"/>
</dbReference>
<dbReference type="SUPFAM" id="SSF109604">
    <property type="entry name" value="HD-domain/PDEase-like"/>
    <property type="match status" value="1"/>
</dbReference>
<dbReference type="InterPro" id="IPR003607">
    <property type="entry name" value="HD/PDEase_dom"/>
</dbReference>
<dbReference type="AlphaFoldDB" id="A0A089L979"/>
<dbReference type="HOGENOM" id="CLU_000445_92_1_9"/>
<dbReference type="GO" id="GO:0016787">
    <property type="term" value="F:hydrolase activity"/>
    <property type="evidence" value="ECO:0007669"/>
    <property type="project" value="UniProtKB-KW"/>
</dbReference>
<dbReference type="NCBIfam" id="TIGR00277">
    <property type="entry name" value="HDIG"/>
    <property type="match status" value="1"/>
</dbReference>
<feature type="domain" description="HD-GYP" evidence="1">
    <location>
        <begin position="107"/>
        <end position="302"/>
    </location>
</feature>
<dbReference type="PANTHER" id="PTHR43155:SF2">
    <property type="entry name" value="CYCLIC DI-GMP PHOSPHODIESTERASE PA4108"/>
    <property type="match status" value="1"/>
</dbReference>
<evidence type="ECO:0000259" key="1">
    <source>
        <dbReference type="PROSITE" id="PS51832"/>
    </source>
</evidence>
<dbReference type="Proteomes" id="UP000029518">
    <property type="component" value="Chromosome"/>
</dbReference>
<proteinExistence type="predicted"/>
<dbReference type="Gene3D" id="1.10.3210.10">
    <property type="entry name" value="Hypothetical protein af1432"/>
    <property type="match status" value="1"/>
</dbReference>
<dbReference type="PROSITE" id="PS51832">
    <property type="entry name" value="HD_GYP"/>
    <property type="match status" value="1"/>
</dbReference>
<organism evidence="2 3">
    <name type="scientific">Paenibacillus borealis</name>
    <dbReference type="NCBI Taxonomy" id="160799"/>
    <lineage>
        <taxon>Bacteria</taxon>
        <taxon>Bacillati</taxon>
        <taxon>Bacillota</taxon>
        <taxon>Bacilli</taxon>
        <taxon>Bacillales</taxon>
        <taxon>Paenibacillaceae</taxon>
        <taxon>Paenibacillus</taxon>
    </lineage>
</organism>
<dbReference type="SMART" id="SM00471">
    <property type="entry name" value="HDc"/>
    <property type="match status" value="1"/>
</dbReference>
<name>A0A089L979_PAEBO</name>
<sequence length="344" mass="38679">MKVHVTDLKHGDCLMTDTFNGVGLHVLPKGTHVEREEISILIRHKIHYVDIEPRSMQQTGSEEEQSHGLHDDFDHAILNYESIFLEALTQGSFSQSMVDDTLKPLLETLDGQKDVVSLLLLLDRDDIDTYHHSLQVGLLSYYIASWMGYSKEERYLISRAGYLHDIGKSQVPLSILNKPGILTGSEIEELARHTSYGYDLIRGSKLDEVTALVALQHHEYEDGSGYPKQLLKNNIHPYTQIVTVANIYMSLTTSTLNRPKQGLVTVLRKVHEMGFGQLNGTVVQALTGHLLPSFVGKNVQLSNGEMGMIVMNNPLDLFKPLVKVDEGFRDLSRERSLSVVEVFN</sequence>
<dbReference type="Pfam" id="PF13487">
    <property type="entry name" value="HD_5"/>
    <property type="match status" value="1"/>
</dbReference>
<reference evidence="2" key="1">
    <citation type="submission" date="2014-08" db="EMBL/GenBank/DDBJ databases">
        <title>Comparative genomics of the Paenibacillus odorifer group.</title>
        <authorList>
            <person name="den Bakker H.C."/>
            <person name="Tsai Y.-C.Y.-C."/>
            <person name="Martin N."/>
            <person name="Korlach J."/>
            <person name="Wiedmann M."/>
        </authorList>
    </citation>
    <scope>NUCLEOTIDE SEQUENCE [LARGE SCALE GENOMIC DNA]</scope>
    <source>
        <strain evidence="2">DSM 13188</strain>
    </source>
</reference>
<dbReference type="InterPro" id="IPR006675">
    <property type="entry name" value="HDIG_dom"/>
</dbReference>
<dbReference type="RefSeq" id="WP_042212554.1">
    <property type="nucleotide sequence ID" value="NZ_CP009285.1"/>
</dbReference>
<evidence type="ECO:0000313" key="3">
    <source>
        <dbReference type="Proteomes" id="UP000029518"/>
    </source>
</evidence>
<dbReference type="KEGG" id="pbd:PBOR_14625"/>
<protein>
    <submittedName>
        <fullName evidence="2">HD family phosphohydrolase</fullName>
    </submittedName>
</protein>
<dbReference type="EMBL" id="CP009285">
    <property type="protein sequence ID" value="AIQ58026.1"/>
    <property type="molecule type" value="Genomic_DNA"/>
</dbReference>
<accession>A0A089L979</accession>
<dbReference type="CDD" id="cd00077">
    <property type="entry name" value="HDc"/>
    <property type="match status" value="1"/>
</dbReference>
<gene>
    <name evidence="2" type="ORF">PBOR_14625</name>
</gene>
<keyword evidence="3" id="KW-1185">Reference proteome</keyword>
<dbReference type="PANTHER" id="PTHR43155">
    <property type="entry name" value="CYCLIC DI-GMP PHOSPHODIESTERASE PA4108-RELATED"/>
    <property type="match status" value="1"/>
</dbReference>